<name>A0ACC1JH66_9FUNG</name>
<dbReference type="EMBL" id="JANBPW010000029">
    <property type="protein sequence ID" value="KAJ1951314.1"/>
    <property type="molecule type" value="Genomic_DNA"/>
</dbReference>
<comment type="caution">
    <text evidence="1">The sequence shown here is derived from an EMBL/GenBank/DDBJ whole genome shotgun (WGS) entry which is preliminary data.</text>
</comment>
<keyword evidence="2" id="KW-1185">Reference proteome</keyword>
<organism evidence="1 2">
    <name type="scientific">Linderina macrospora</name>
    <dbReference type="NCBI Taxonomy" id="4868"/>
    <lineage>
        <taxon>Eukaryota</taxon>
        <taxon>Fungi</taxon>
        <taxon>Fungi incertae sedis</taxon>
        <taxon>Zoopagomycota</taxon>
        <taxon>Kickxellomycotina</taxon>
        <taxon>Kickxellomycetes</taxon>
        <taxon>Kickxellales</taxon>
        <taxon>Kickxellaceae</taxon>
        <taxon>Linderina</taxon>
    </lineage>
</organism>
<reference evidence="1" key="1">
    <citation type="submission" date="2022-07" db="EMBL/GenBank/DDBJ databases">
        <title>Phylogenomic reconstructions and comparative analyses of Kickxellomycotina fungi.</title>
        <authorList>
            <person name="Reynolds N.K."/>
            <person name="Stajich J.E."/>
            <person name="Barry K."/>
            <person name="Grigoriev I.V."/>
            <person name="Crous P."/>
            <person name="Smith M.E."/>
        </authorList>
    </citation>
    <scope>NUCLEOTIDE SEQUENCE</scope>
    <source>
        <strain evidence="1">NRRL 5244</strain>
    </source>
</reference>
<sequence length="353" mass="38426">MKFSFVAIAGAIAVGVQAATVKPTLYIFGDSLSDVGTLKKLTFGLIPPKPYWNGRFSSGPAWNEYLSLKLGYNLYNKAVGGATSDNSITPSLPFGLPIQIPSSQDQINWFRTANPTYSQSNMRYIDIAVLEIGANDYLMNLFALAAGTKTPESFAERLSNEVISQLDQLKAIGFRNIVVPNLAAIQLTPLAHMLKVQAITNTTVTYYNNMLSQKVTAWAAEAKIGFVNVADVAKFLAVTQMPSVTVALGLEDIKTSCVGGNLLDFVETDNFLAALINFFMNAKSAVMCSSPSTNYFFDPIHPAERVQRLFGYLGFEMVKTAIQGGVYDINEANILNIIKTYNLNTPAPKPVSI</sequence>
<evidence type="ECO:0000313" key="2">
    <source>
        <dbReference type="Proteomes" id="UP001150603"/>
    </source>
</evidence>
<gene>
    <name evidence="1" type="ORF">FBU59_000238</name>
</gene>
<evidence type="ECO:0000313" key="1">
    <source>
        <dbReference type="EMBL" id="KAJ1951314.1"/>
    </source>
</evidence>
<proteinExistence type="predicted"/>
<protein>
    <submittedName>
        <fullName evidence="1">Uncharacterized protein</fullName>
    </submittedName>
</protein>
<accession>A0ACC1JH66</accession>
<dbReference type="Proteomes" id="UP001150603">
    <property type="component" value="Unassembled WGS sequence"/>
</dbReference>